<sequence>MARLAPPDPVVRDGDGGLLKALRERWPDTPVQRCLFHVCLAITKTTGTKPSTDICQQLRDLAVQISEVHDDESAIRWLDGRQDWCHRWQEYLDETVTDAKGRKRPALPRIVAVRRMADRLIASGTLFAFLDQEGAPATNNRIESANGRIRQMPRDHRGMSKARMVKAICWWCHQHGEHPESDAWLAAHALTEQQVDDWYRDAWQHRPQDLRDPDSLPLRYGIGIDWNAFHDH</sequence>
<protein>
    <submittedName>
        <fullName evidence="1">Putative transposase</fullName>
    </submittedName>
</protein>
<evidence type="ECO:0000313" key="1">
    <source>
        <dbReference type="EMBL" id="KFI61964.1"/>
    </source>
</evidence>
<dbReference type="EMBL" id="JGYV01000013">
    <property type="protein sequence ID" value="KFI61964.1"/>
    <property type="molecule type" value="Genomic_DNA"/>
</dbReference>
<dbReference type="eggNOG" id="COG3677">
    <property type="taxonomic scope" value="Bacteria"/>
</dbReference>
<proteinExistence type="predicted"/>
<gene>
    <name evidence="1" type="ORF">BCUN_1806</name>
</gene>
<dbReference type="STRING" id="1688.BCUN_1806"/>
<reference evidence="1 2" key="1">
    <citation type="submission" date="2014-03" db="EMBL/GenBank/DDBJ databases">
        <title>Genomics of Bifidobacteria.</title>
        <authorList>
            <person name="Ventura M."/>
            <person name="Milani C."/>
            <person name="Lugli G.A."/>
        </authorList>
    </citation>
    <scope>NUCLEOTIDE SEQUENCE [LARGE SCALE GENOMIC DNA]</scope>
    <source>
        <strain evidence="1 2">LMG 10738</strain>
    </source>
</reference>
<dbReference type="AlphaFoldDB" id="A0A087AT64"/>
<name>A0A087AT64_9BIFI</name>
<comment type="caution">
    <text evidence="1">The sequence shown here is derived from an EMBL/GenBank/DDBJ whole genome shotgun (WGS) entry which is preliminary data.</text>
</comment>
<accession>A0A087AT64</accession>
<evidence type="ECO:0000313" key="2">
    <source>
        <dbReference type="Proteomes" id="UP000029067"/>
    </source>
</evidence>
<dbReference type="Proteomes" id="UP000029067">
    <property type="component" value="Unassembled WGS sequence"/>
</dbReference>
<organism evidence="1 2">
    <name type="scientific">Bifidobacterium cuniculi</name>
    <dbReference type="NCBI Taxonomy" id="1688"/>
    <lineage>
        <taxon>Bacteria</taxon>
        <taxon>Bacillati</taxon>
        <taxon>Actinomycetota</taxon>
        <taxon>Actinomycetes</taxon>
        <taxon>Bifidobacteriales</taxon>
        <taxon>Bifidobacteriaceae</taxon>
        <taxon>Bifidobacterium</taxon>
    </lineage>
</organism>
<keyword evidence="2" id="KW-1185">Reference proteome</keyword>